<organism evidence="4 5">
    <name type="scientific">Cellulomonas phragmiteti</name>
    <dbReference type="NCBI Taxonomy" id="478780"/>
    <lineage>
        <taxon>Bacteria</taxon>
        <taxon>Bacillati</taxon>
        <taxon>Actinomycetota</taxon>
        <taxon>Actinomycetes</taxon>
        <taxon>Micrococcales</taxon>
        <taxon>Cellulomonadaceae</taxon>
        <taxon>Cellulomonas</taxon>
    </lineage>
</organism>
<dbReference type="InterPro" id="IPR007296">
    <property type="entry name" value="DUF403"/>
</dbReference>
<sequence length="878" mass="93942">MTDLLSSPRPLGDGTIAHRPDWTWLPPAAAPTEADLARAATQAEQLLAGHGVTYGAEAADGDQQWRLDPLPVVVDEPEWARLEAALVQRAELLDAVLHDLYGPRRLLDDRVLPPTAVLAHPGFLRAVDGLRLPGGRELVLTATDLVRDAAGDWCVVADRTQAPSGAGYAMEDRRVTAQVLAPVYRQASIARLGPFFHALRKALREVAPLTAGDDPRAVLLSPGPASETAFDQAYLASMLGLPLVEGSDLVVRAGRLYLQGIDGLEPVDVVLRRVDGEWCDPLDLRAGSRLGVPGLVHAVRQGSVSVVNPLGTSVLENPALLGYLPRLARAVLDQDLTLASAPTWWCGEERSLRHVLARLDRLVLKPVVHGPRTTTVLGWLLSSAEREQLAARIAAEPWRWVGQELVGPSVEHAAADALAGVGTDRPGAAGVGPADLGPRAAVMRTFAVAHAGTYTVMAGGLARVADDHVVSSSAAGAHAKDVWVLTSQPTPSAPAQREGDVAGVARTAAYGISPRAAENLYWMGRYAERAEDGVRVLRAVADRWDDYHRTPGTAGGQALAVLLQTLTPAALPDGGEAVAVPSEPEHIGPRVPALRDLLLDHRTPGSVARAVRRLAAAAATVRDQLSTDTFGPLARIERTLRDERARVRGRQQRGQSPAAPVPPGSVTAGLRPTLDGVLESLLAISGIAAEGLTRDVGWHLLDAGRRLERAQRLVAVLRATLVDHRPSDVEDLVLESVLLATESAITYRRRHQSRTDVAGVLDLLVHDRTNPRSLAFALDRLLADLEQVPAPRSAAQRDHLLHGVADLVAELDTVVVGNEVSDDGRRVRLADALESMLWRLREASDEIERVHFTRPAPSRALDDLWGSTYGEPADGGAR</sequence>
<evidence type="ECO:0000259" key="3">
    <source>
        <dbReference type="Pfam" id="PF14403"/>
    </source>
</evidence>
<evidence type="ECO:0008006" key="6">
    <source>
        <dbReference type="Google" id="ProtNLM"/>
    </source>
</evidence>
<feature type="domain" description="DUF403" evidence="2">
    <location>
        <begin position="514"/>
        <end position="852"/>
    </location>
</feature>
<reference evidence="4 5" key="1">
    <citation type="submission" date="2021-01" db="EMBL/GenBank/DDBJ databases">
        <title>Whole genome shotgun sequence of Cellulomonas phragmiteti NBRC 110785.</title>
        <authorList>
            <person name="Komaki H."/>
            <person name="Tamura T."/>
        </authorList>
    </citation>
    <scope>NUCLEOTIDE SEQUENCE [LARGE SCALE GENOMIC DNA]</scope>
    <source>
        <strain evidence="4 5">NBRC 110785</strain>
    </source>
</reference>
<comment type="caution">
    <text evidence="4">The sequence shown here is derived from an EMBL/GenBank/DDBJ whole genome shotgun (WGS) entry which is preliminary data.</text>
</comment>
<keyword evidence="5" id="KW-1185">Reference proteome</keyword>
<dbReference type="InterPro" id="IPR051680">
    <property type="entry name" value="ATP-dep_Glu-Cys_Ligase-2"/>
</dbReference>
<protein>
    <recommendedName>
        <fullName evidence="6">DUF403 domain-containing protein</fullName>
    </recommendedName>
</protein>
<feature type="region of interest" description="Disordered" evidence="1">
    <location>
        <begin position="643"/>
        <end position="668"/>
    </location>
</feature>
<proteinExistence type="predicted"/>
<dbReference type="PANTHER" id="PTHR34595">
    <property type="entry name" value="BLR5612 PROTEIN"/>
    <property type="match status" value="1"/>
</dbReference>
<dbReference type="Gene3D" id="3.30.1490.270">
    <property type="match status" value="1"/>
</dbReference>
<dbReference type="PANTHER" id="PTHR34595:SF2">
    <property type="entry name" value="BLR2978 PROTEIN"/>
    <property type="match status" value="1"/>
</dbReference>
<feature type="domain" description="Circularly permuted ATP-grasp type 2" evidence="3">
    <location>
        <begin position="71"/>
        <end position="465"/>
    </location>
</feature>
<dbReference type="InterPro" id="IPR025841">
    <property type="entry name" value="CP_ATPgrasp_2"/>
</dbReference>
<evidence type="ECO:0000259" key="2">
    <source>
        <dbReference type="Pfam" id="PF04168"/>
    </source>
</evidence>
<dbReference type="Gene3D" id="3.40.50.11290">
    <property type="match status" value="1"/>
</dbReference>
<dbReference type="Pfam" id="PF14403">
    <property type="entry name" value="CP_ATPgrasp_2"/>
    <property type="match status" value="1"/>
</dbReference>
<evidence type="ECO:0000256" key="1">
    <source>
        <dbReference type="SAM" id="MobiDB-lite"/>
    </source>
</evidence>
<dbReference type="Proteomes" id="UP000614741">
    <property type="component" value="Unassembled WGS sequence"/>
</dbReference>
<evidence type="ECO:0000313" key="5">
    <source>
        <dbReference type="Proteomes" id="UP000614741"/>
    </source>
</evidence>
<gene>
    <name evidence="4" type="ORF">Cph01nite_31300</name>
</gene>
<dbReference type="RefSeq" id="WP_203675655.1">
    <property type="nucleotide sequence ID" value="NZ_BONP01000024.1"/>
</dbReference>
<name>A0ABQ4DPU3_9CELL</name>
<evidence type="ECO:0000313" key="4">
    <source>
        <dbReference type="EMBL" id="GIG41368.1"/>
    </source>
</evidence>
<dbReference type="EMBL" id="BONP01000024">
    <property type="protein sequence ID" value="GIG41368.1"/>
    <property type="molecule type" value="Genomic_DNA"/>
</dbReference>
<accession>A0ABQ4DPU3</accession>
<dbReference type="Pfam" id="PF04168">
    <property type="entry name" value="Alpha-E"/>
    <property type="match status" value="1"/>
</dbReference>
<dbReference type="SUPFAM" id="SSF56059">
    <property type="entry name" value="Glutathione synthetase ATP-binding domain-like"/>
    <property type="match status" value="1"/>
</dbReference>